<evidence type="ECO:0000256" key="1">
    <source>
        <dbReference type="SAM" id="Phobius"/>
    </source>
</evidence>
<keyword evidence="1" id="KW-1133">Transmembrane helix</keyword>
<comment type="caution">
    <text evidence="2">The sequence shown here is derived from an EMBL/GenBank/DDBJ whole genome shotgun (WGS) entry which is preliminary data.</text>
</comment>
<organism evidence="2">
    <name type="scientific">Hexamita inflata</name>
    <dbReference type="NCBI Taxonomy" id="28002"/>
    <lineage>
        <taxon>Eukaryota</taxon>
        <taxon>Metamonada</taxon>
        <taxon>Diplomonadida</taxon>
        <taxon>Hexamitidae</taxon>
        <taxon>Hexamitinae</taxon>
        <taxon>Hexamita</taxon>
    </lineage>
</organism>
<reference evidence="2" key="1">
    <citation type="submission" date="2023-06" db="EMBL/GenBank/DDBJ databases">
        <authorList>
            <person name="Kurt Z."/>
        </authorList>
    </citation>
    <scope>NUCLEOTIDE SEQUENCE</scope>
</reference>
<evidence type="ECO:0000313" key="2">
    <source>
        <dbReference type="EMBL" id="CAI9919792.1"/>
    </source>
</evidence>
<feature type="transmembrane region" description="Helical" evidence="1">
    <location>
        <begin position="163"/>
        <end position="184"/>
    </location>
</feature>
<keyword evidence="1" id="KW-0812">Transmembrane</keyword>
<keyword evidence="4" id="KW-1185">Reference proteome</keyword>
<accession>A0AA86NH20</accession>
<reference evidence="3 4" key="2">
    <citation type="submission" date="2024-07" db="EMBL/GenBank/DDBJ databases">
        <authorList>
            <person name="Akdeniz Z."/>
        </authorList>
    </citation>
    <scope>NUCLEOTIDE SEQUENCE [LARGE SCALE GENOMIC DNA]</scope>
</reference>
<evidence type="ECO:0000313" key="4">
    <source>
        <dbReference type="Proteomes" id="UP001642409"/>
    </source>
</evidence>
<protein>
    <submittedName>
        <fullName evidence="3">Hypothetical_protein</fullName>
    </submittedName>
</protein>
<dbReference type="AlphaFoldDB" id="A0AA86NH20"/>
<name>A0AA86NH20_9EUKA</name>
<gene>
    <name evidence="2" type="ORF">HINF_LOCUS7437</name>
    <name evidence="3" type="ORF">HINF_LOCUS78356</name>
</gene>
<keyword evidence="1" id="KW-0472">Membrane</keyword>
<evidence type="ECO:0000313" key="3">
    <source>
        <dbReference type="EMBL" id="CAL6114853.1"/>
    </source>
</evidence>
<dbReference type="EMBL" id="CAXDID020000839">
    <property type="protein sequence ID" value="CAL6114853.1"/>
    <property type="molecule type" value="Genomic_DNA"/>
</dbReference>
<proteinExistence type="predicted"/>
<dbReference type="Proteomes" id="UP001642409">
    <property type="component" value="Unassembled WGS sequence"/>
</dbReference>
<sequence length="186" mass="20971">MQHQNNTKTKILSVVKFQTIQEFCSDLLQQAQLLPDNATFEVSFKLTRNYNVKYKSTLTPKLIKQEIDTGFIEIHDQYICLNLKSGQATASTVYNVHILINTFTKQIVSPLIDRTCTTLSEAEQKLLHGFKVDGMPKTASVLIDSDILPNAQVNIYDVGEKCWIAWVAFVVFSVLGVVWLGFIANV</sequence>
<dbReference type="EMBL" id="CATOUU010000186">
    <property type="protein sequence ID" value="CAI9919792.1"/>
    <property type="molecule type" value="Genomic_DNA"/>
</dbReference>